<evidence type="ECO:0000313" key="8">
    <source>
        <dbReference type="EMBL" id="AOA59341.1"/>
    </source>
</evidence>
<accession>A0A1B2M2G2</accession>
<dbReference type="Proteomes" id="UP000093391">
    <property type="component" value="Chromosome"/>
</dbReference>
<dbReference type="Pfam" id="PF04024">
    <property type="entry name" value="PspC"/>
    <property type="match status" value="1"/>
</dbReference>
<keyword evidence="4 6" id="KW-1133">Transmembrane helix</keyword>
<evidence type="ECO:0000256" key="1">
    <source>
        <dbReference type="ARBA" id="ARBA00004162"/>
    </source>
</evidence>
<dbReference type="PANTHER" id="PTHR33885">
    <property type="entry name" value="PHAGE SHOCK PROTEIN C"/>
    <property type="match status" value="1"/>
</dbReference>
<evidence type="ECO:0000256" key="4">
    <source>
        <dbReference type="ARBA" id="ARBA00022989"/>
    </source>
</evidence>
<evidence type="ECO:0000256" key="3">
    <source>
        <dbReference type="ARBA" id="ARBA00022692"/>
    </source>
</evidence>
<dbReference type="EMBL" id="CP016895">
    <property type="protein sequence ID" value="AOA59341.1"/>
    <property type="molecule type" value="Genomic_DNA"/>
</dbReference>
<reference evidence="8 9" key="1">
    <citation type="submission" date="2016-08" db="EMBL/GenBank/DDBJ databases">
        <authorList>
            <person name="Seilhamer J.J."/>
        </authorList>
    </citation>
    <scope>NUCLEOTIDE SEQUENCE [LARGE SCALE GENOMIC DNA]</scope>
    <source>
        <strain evidence="8 9">BRTC-1</strain>
    </source>
</reference>
<dbReference type="InterPro" id="IPR052027">
    <property type="entry name" value="PspC"/>
</dbReference>
<name>A0A1B2M2G2_9GAMM</name>
<keyword evidence="2" id="KW-1003">Cell membrane</keyword>
<dbReference type="KEGG" id="ala:BFG52_13905"/>
<dbReference type="InterPro" id="IPR007168">
    <property type="entry name" value="Phageshock_PspC_N"/>
</dbReference>
<evidence type="ECO:0000256" key="5">
    <source>
        <dbReference type="ARBA" id="ARBA00023136"/>
    </source>
</evidence>
<proteinExistence type="predicted"/>
<comment type="subcellular location">
    <subcellularLocation>
        <location evidence="1">Cell membrane</location>
        <topology evidence="1">Single-pass membrane protein</topology>
    </subcellularLocation>
</comment>
<evidence type="ECO:0000256" key="6">
    <source>
        <dbReference type="SAM" id="Phobius"/>
    </source>
</evidence>
<dbReference type="AlphaFoldDB" id="A0A1B2M2G2"/>
<keyword evidence="3 6" id="KW-0812">Transmembrane</keyword>
<evidence type="ECO:0000259" key="7">
    <source>
        <dbReference type="Pfam" id="PF04024"/>
    </source>
</evidence>
<dbReference type="RefSeq" id="WP_067557505.1">
    <property type="nucleotide sequence ID" value="NZ_CP016895.1"/>
</dbReference>
<gene>
    <name evidence="8" type="ORF">BFG52_13905</name>
</gene>
<feature type="domain" description="Phage shock protein PspC N-terminal" evidence="7">
    <location>
        <begin position="6"/>
        <end position="62"/>
    </location>
</feature>
<dbReference type="STRING" id="1789224.BFG52_13905"/>
<organism evidence="8 9">
    <name type="scientific">Acinetobacter larvae</name>
    <dbReference type="NCBI Taxonomy" id="1789224"/>
    <lineage>
        <taxon>Bacteria</taxon>
        <taxon>Pseudomonadati</taxon>
        <taxon>Pseudomonadota</taxon>
        <taxon>Gammaproteobacteria</taxon>
        <taxon>Moraxellales</taxon>
        <taxon>Moraxellaceae</taxon>
        <taxon>Acinetobacter</taxon>
    </lineage>
</organism>
<sequence length="85" mass="9823">MNQVGLYRSQRQKIIAGVMGGIAERFNWNANLLRLVFVAVSILSAGFPGILIYLILWFIMPQRRTQANLSEDSQRPMRTIYENKH</sequence>
<dbReference type="GO" id="GO:0005886">
    <property type="term" value="C:plasma membrane"/>
    <property type="evidence" value="ECO:0007669"/>
    <property type="project" value="UniProtKB-SubCell"/>
</dbReference>
<feature type="transmembrane region" description="Helical" evidence="6">
    <location>
        <begin position="35"/>
        <end position="59"/>
    </location>
</feature>
<dbReference type="OrthoDB" id="7359894at2"/>
<dbReference type="PANTHER" id="PTHR33885:SF3">
    <property type="entry name" value="PHAGE SHOCK PROTEIN C"/>
    <property type="match status" value="1"/>
</dbReference>
<keyword evidence="9" id="KW-1185">Reference proteome</keyword>
<evidence type="ECO:0000313" key="9">
    <source>
        <dbReference type="Proteomes" id="UP000093391"/>
    </source>
</evidence>
<evidence type="ECO:0000256" key="2">
    <source>
        <dbReference type="ARBA" id="ARBA00022475"/>
    </source>
</evidence>
<keyword evidence="5 6" id="KW-0472">Membrane</keyword>
<protein>
    <submittedName>
        <fullName evidence="8">PspC family transcriptional regulator</fullName>
    </submittedName>
</protein>